<dbReference type="SUPFAM" id="SSF46785">
    <property type="entry name" value="Winged helix' DNA-binding domain"/>
    <property type="match status" value="1"/>
</dbReference>
<name>A0ABQ9FP04_TEGGR</name>
<feature type="compositionally biased region" description="Low complexity" evidence="1">
    <location>
        <begin position="159"/>
        <end position="171"/>
    </location>
</feature>
<evidence type="ECO:0000313" key="3">
    <source>
        <dbReference type="EMBL" id="KAJ8319008.1"/>
    </source>
</evidence>
<feature type="compositionally biased region" description="Basic residues" evidence="1">
    <location>
        <begin position="14"/>
        <end position="27"/>
    </location>
</feature>
<dbReference type="PANTHER" id="PTHR11949:SF17">
    <property type="entry name" value="IRF TRYPTOPHAN PENTAD REPEAT DOMAIN-CONTAINING PROTEIN"/>
    <property type="match status" value="1"/>
</dbReference>
<reference evidence="3 4" key="1">
    <citation type="submission" date="2022-12" db="EMBL/GenBank/DDBJ databases">
        <title>Chromosome-level genome of Tegillarca granosa.</title>
        <authorList>
            <person name="Kim J."/>
        </authorList>
    </citation>
    <scope>NUCLEOTIDE SEQUENCE [LARGE SCALE GENOMIC DNA]</scope>
    <source>
        <strain evidence="3">Teg-2019</strain>
        <tissue evidence="3">Adductor muscle</tissue>
    </source>
</reference>
<dbReference type="InterPro" id="IPR036390">
    <property type="entry name" value="WH_DNA-bd_sf"/>
</dbReference>
<dbReference type="PANTHER" id="PTHR11949">
    <property type="entry name" value="INTERFERON REGULATORY FACTOR"/>
    <property type="match status" value="1"/>
</dbReference>
<protein>
    <recommendedName>
        <fullName evidence="2">IRF tryptophan pentad repeat domain-containing protein</fullName>
    </recommendedName>
</protein>
<feature type="compositionally biased region" description="Basic residues" evidence="1">
    <location>
        <begin position="135"/>
        <end position="147"/>
    </location>
</feature>
<evidence type="ECO:0000313" key="4">
    <source>
        <dbReference type="Proteomes" id="UP001217089"/>
    </source>
</evidence>
<feature type="domain" description="IRF tryptophan pentad repeat" evidence="2">
    <location>
        <begin position="32"/>
        <end position="112"/>
    </location>
</feature>
<comment type="caution">
    <text evidence="3">The sequence shown here is derived from an EMBL/GenBank/DDBJ whole genome shotgun (WGS) entry which is preliminary data.</text>
</comment>
<dbReference type="PROSITE" id="PS51507">
    <property type="entry name" value="IRF_2"/>
    <property type="match status" value="1"/>
</dbReference>
<evidence type="ECO:0000259" key="2">
    <source>
        <dbReference type="PROSITE" id="PS51507"/>
    </source>
</evidence>
<dbReference type="Proteomes" id="UP001217089">
    <property type="component" value="Unassembled WGS sequence"/>
</dbReference>
<keyword evidence="4" id="KW-1185">Reference proteome</keyword>
<dbReference type="SMART" id="SM00348">
    <property type="entry name" value="IRF"/>
    <property type="match status" value="1"/>
</dbReference>
<feature type="region of interest" description="Disordered" evidence="1">
    <location>
        <begin position="1"/>
        <end position="31"/>
    </location>
</feature>
<proteinExistence type="predicted"/>
<organism evidence="3 4">
    <name type="scientific">Tegillarca granosa</name>
    <name type="common">Malaysian cockle</name>
    <name type="synonym">Anadara granosa</name>
    <dbReference type="NCBI Taxonomy" id="220873"/>
    <lineage>
        <taxon>Eukaryota</taxon>
        <taxon>Metazoa</taxon>
        <taxon>Spiralia</taxon>
        <taxon>Lophotrochozoa</taxon>
        <taxon>Mollusca</taxon>
        <taxon>Bivalvia</taxon>
        <taxon>Autobranchia</taxon>
        <taxon>Pteriomorphia</taxon>
        <taxon>Arcoida</taxon>
        <taxon>Arcoidea</taxon>
        <taxon>Arcidae</taxon>
        <taxon>Tegillarca</taxon>
    </lineage>
</organism>
<feature type="region of interest" description="Disordered" evidence="1">
    <location>
        <begin position="118"/>
        <end position="202"/>
    </location>
</feature>
<feature type="compositionally biased region" description="Basic and acidic residues" evidence="1">
    <location>
        <begin position="190"/>
        <end position="202"/>
    </location>
</feature>
<dbReference type="Gene3D" id="1.10.10.10">
    <property type="entry name" value="Winged helix-like DNA-binding domain superfamily/Winged helix DNA-binding domain"/>
    <property type="match status" value="1"/>
</dbReference>
<feature type="region of interest" description="Disordered" evidence="1">
    <location>
        <begin position="243"/>
        <end position="263"/>
    </location>
</feature>
<sequence length="349" mass="39482">MLALDTKNNPGRKMVNKRHAPSPRKPIRPIERQKMRPWLKDRLNDGDVLGLDWHNKSCNTFKVSWRHAARQGWSSDKDADLCALNSLPDVRELSHLSVRRGNNAYKIYQFCAEKKSKRPRADSASEDEVVPAVKTTRRMPVRASRPKSYKDIEEDMDDSSSCSDGSIGSESPARTELSNSGSDCESFVEDGNKLEPTDLPDFEKICDKSDYESLKPLLYTDKRKCDKNIILSFEQLLCLTRQQEVPPEAEDESASSTSGSMTEDMDEEIVDMILDSESEIHSPTTPSEVVDGYLNNILIWADDSIDVDTFYHHEEVITSQAVILTETPKVKTEQIFGPQQTEYTSLTVL</sequence>
<gene>
    <name evidence="3" type="ORF">KUTeg_004099</name>
</gene>
<accession>A0ABQ9FP04</accession>
<dbReference type="EMBL" id="JARBDR010000214">
    <property type="protein sequence ID" value="KAJ8319008.1"/>
    <property type="molecule type" value="Genomic_DNA"/>
</dbReference>
<evidence type="ECO:0000256" key="1">
    <source>
        <dbReference type="SAM" id="MobiDB-lite"/>
    </source>
</evidence>
<dbReference type="InterPro" id="IPR036388">
    <property type="entry name" value="WH-like_DNA-bd_sf"/>
</dbReference>
<dbReference type="InterPro" id="IPR001346">
    <property type="entry name" value="Interferon_reg_fact_DNA-bd_dom"/>
</dbReference>
<dbReference type="Pfam" id="PF00605">
    <property type="entry name" value="IRF"/>
    <property type="match status" value="1"/>
</dbReference>